<keyword evidence="1" id="KW-0732">Signal</keyword>
<dbReference type="Proteomes" id="UP000324269">
    <property type="component" value="Unassembled WGS sequence"/>
</dbReference>
<gene>
    <name evidence="2" type="ORF">FZC85_03440</name>
</gene>
<dbReference type="AlphaFoldDB" id="A0A5D4UM92"/>
<reference evidence="2 3" key="1">
    <citation type="submission" date="2019-08" db="EMBL/GenBank/DDBJ databases">
        <title>Bacillus genomes from the desert of Cuatro Cienegas, Coahuila.</title>
        <authorList>
            <person name="Olmedo-Alvarez G."/>
        </authorList>
    </citation>
    <scope>NUCLEOTIDE SEQUENCE [LARGE SCALE GENOMIC DNA]</scope>
    <source>
        <strain evidence="2 3">CH87b_3T</strain>
    </source>
</reference>
<feature type="signal peptide" evidence="1">
    <location>
        <begin position="1"/>
        <end position="17"/>
    </location>
</feature>
<protein>
    <submittedName>
        <fullName evidence="2">Uncharacterized protein</fullName>
    </submittedName>
</protein>
<dbReference type="PROSITE" id="PS51257">
    <property type="entry name" value="PROKAR_LIPOPROTEIN"/>
    <property type="match status" value="1"/>
</dbReference>
<feature type="chain" id="PRO_5039562059" evidence="1">
    <location>
        <begin position="18"/>
        <end position="163"/>
    </location>
</feature>
<sequence length="163" mass="18651">MKKIMGITILASVIVLAAGCSSPKESDESVKTIQTFLEKEFTGPNDKLAYALEQDGAFPPKLEEYVQENYKPLVMNWEDMINTNHILLFQRVAYENGYQLKPTNIDIQKDQDQAYDYEVEVEYRKDGQTDTATITARMNLNDDGKIVTIRNMNDDGLLEKMEQ</sequence>
<dbReference type="EMBL" id="VTEZ01000001">
    <property type="protein sequence ID" value="TYS88492.1"/>
    <property type="molecule type" value="Genomic_DNA"/>
</dbReference>
<evidence type="ECO:0000313" key="3">
    <source>
        <dbReference type="Proteomes" id="UP000324269"/>
    </source>
</evidence>
<dbReference type="RefSeq" id="WP_148967792.1">
    <property type="nucleotide sequence ID" value="NZ_JBNIKW010000001.1"/>
</dbReference>
<proteinExistence type="predicted"/>
<accession>A0A5D4UM92</accession>
<evidence type="ECO:0000256" key="1">
    <source>
        <dbReference type="SAM" id="SignalP"/>
    </source>
</evidence>
<comment type="caution">
    <text evidence="2">The sequence shown here is derived from an EMBL/GenBank/DDBJ whole genome shotgun (WGS) entry which is preliminary data.</text>
</comment>
<dbReference type="OrthoDB" id="2858597at2"/>
<evidence type="ECO:0000313" key="2">
    <source>
        <dbReference type="EMBL" id="TYS88492.1"/>
    </source>
</evidence>
<organism evidence="2 3">
    <name type="scientific">Rossellomorea aquimaris</name>
    <dbReference type="NCBI Taxonomy" id="189382"/>
    <lineage>
        <taxon>Bacteria</taxon>
        <taxon>Bacillati</taxon>
        <taxon>Bacillota</taxon>
        <taxon>Bacilli</taxon>
        <taxon>Bacillales</taxon>
        <taxon>Bacillaceae</taxon>
        <taxon>Rossellomorea</taxon>
    </lineage>
</organism>
<name>A0A5D4UM92_9BACI</name>